<sequence>MMADVSVLNVELYGENIGTLTRVAGDRSLFAFNEEYIENPDRSTLGLFFKDEFGELRTEFKPVQKQVMPFFSNVLPEGHLRKYLAEQAGVNAEREFFLLWALGRDLPGAITIKPADGEIWPPEAAHVDGEDAPKSKDNMLRFSLAGVQLKFSAIEGASGGLTIPASGIGGDWIVKLPSREYMGVPENEFSMMRLAKMLGMDVPRIDLVDIDSIANLPDGTDRFGTKAFVIERFDRHPSGERVHIEDFAQVFGVYGEDKYKKASMRNIAAVIAAEGSDEDIREFIRRLTFSTLIGNGDMHLKNWSLIYPDRRSAALSPAYDFVSTVPYIKGDSFALNYSRVRDFAAFDEDEISHLAAKAALPKKMVLDVARETASDFASLWKREKDASPMLDDVRSAIDALLPTLPLMNEHK</sequence>
<dbReference type="eggNOG" id="COG3550">
    <property type="taxonomic scope" value="Bacteria"/>
</dbReference>
<dbReference type="Gene3D" id="1.10.1070.20">
    <property type="match status" value="1"/>
</dbReference>
<dbReference type="PANTHER" id="PTHR37419:SF1">
    <property type="entry name" value="SERINE_THREONINE-PROTEIN KINASE TOXIN HIPA"/>
    <property type="match status" value="1"/>
</dbReference>
<dbReference type="PANTHER" id="PTHR37419">
    <property type="entry name" value="SERINE/THREONINE-PROTEIN KINASE TOXIN HIPA"/>
    <property type="match status" value="1"/>
</dbReference>
<dbReference type="KEGG" id="oar:OA238_160p1390"/>
<dbReference type="NCBIfam" id="TIGR03071">
    <property type="entry name" value="couple_hipA"/>
    <property type="match status" value="1"/>
</dbReference>
<name>M9RTA6_9RHOB</name>
<dbReference type="HOGENOM" id="CLU_030167_3_0_5"/>
<dbReference type="Proteomes" id="UP000004688">
    <property type="component" value="Plasmid pOA238_160"/>
</dbReference>
<dbReference type="AlphaFoldDB" id="M9RTA6"/>
<evidence type="ECO:0000313" key="6">
    <source>
        <dbReference type="EMBL" id="AGI74943.1"/>
    </source>
</evidence>
<dbReference type="InterPro" id="IPR052028">
    <property type="entry name" value="HipA_Ser/Thr_kinase"/>
</dbReference>
<protein>
    <submittedName>
        <fullName evidence="6">Protein HipA</fullName>
    </submittedName>
</protein>
<evidence type="ECO:0000256" key="1">
    <source>
        <dbReference type="ARBA" id="ARBA00010164"/>
    </source>
</evidence>
<proteinExistence type="inferred from homology"/>
<feature type="domain" description="HipA N-terminal subdomain 1" evidence="5">
    <location>
        <begin position="8"/>
        <end position="112"/>
    </location>
</feature>
<geneLocation type="plasmid" evidence="6 7">
    <name>pOA238_160</name>
</geneLocation>
<reference evidence="6 7" key="1">
    <citation type="journal article" date="2013" name="PLoS ONE">
        <title>Poles Apart: Arctic and Antarctic Octadecabacter strains Share High Genome Plasticity and a New Type of Xanthorhodopsin.</title>
        <authorList>
            <person name="Vollmers J."/>
            <person name="Voget S."/>
            <person name="Dietrich S."/>
            <person name="Gollnow K."/>
            <person name="Smits M."/>
            <person name="Meyer K."/>
            <person name="Brinkhoff T."/>
            <person name="Simon M."/>
            <person name="Daniel R."/>
        </authorList>
    </citation>
    <scope>NUCLEOTIDE SEQUENCE [LARGE SCALE GENOMIC DNA]</scope>
    <source>
        <strain evidence="6 7">238</strain>
        <plasmid evidence="7">Plasmid pOA238_160</plasmid>
    </source>
</reference>
<dbReference type="InterPro" id="IPR012893">
    <property type="entry name" value="HipA-like_C"/>
</dbReference>
<keyword evidence="3" id="KW-0418">Kinase</keyword>
<organism evidence="6 7">
    <name type="scientific">Octadecabacter arcticus 238</name>
    <dbReference type="NCBI Taxonomy" id="391616"/>
    <lineage>
        <taxon>Bacteria</taxon>
        <taxon>Pseudomonadati</taxon>
        <taxon>Pseudomonadota</taxon>
        <taxon>Alphaproteobacteria</taxon>
        <taxon>Rhodobacterales</taxon>
        <taxon>Roseobacteraceae</taxon>
        <taxon>Octadecabacter</taxon>
    </lineage>
</organism>
<accession>M9RTA6</accession>
<evidence type="ECO:0000259" key="4">
    <source>
        <dbReference type="Pfam" id="PF07804"/>
    </source>
</evidence>
<evidence type="ECO:0000313" key="7">
    <source>
        <dbReference type="Proteomes" id="UP000004688"/>
    </source>
</evidence>
<keyword evidence="6" id="KW-0614">Plasmid</keyword>
<gene>
    <name evidence="6" type="primary">hipA</name>
    <name evidence="6" type="ORF">OA238_160p1390</name>
</gene>
<keyword evidence="7" id="KW-1185">Reference proteome</keyword>
<dbReference type="GO" id="GO:0005829">
    <property type="term" value="C:cytosol"/>
    <property type="evidence" value="ECO:0007669"/>
    <property type="project" value="TreeGrafter"/>
</dbReference>
<dbReference type="GO" id="GO:0004674">
    <property type="term" value="F:protein serine/threonine kinase activity"/>
    <property type="evidence" value="ECO:0007669"/>
    <property type="project" value="TreeGrafter"/>
</dbReference>
<comment type="similarity">
    <text evidence="1">Belongs to the HipA Ser/Thr kinase family.</text>
</comment>
<dbReference type="EMBL" id="CP003744">
    <property type="protein sequence ID" value="AGI74943.1"/>
    <property type="molecule type" value="Genomic_DNA"/>
</dbReference>
<evidence type="ECO:0000256" key="2">
    <source>
        <dbReference type="ARBA" id="ARBA00022679"/>
    </source>
</evidence>
<dbReference type="InterPro" id="IPR017508">
    <property type="entry name" value="HipA_N1"/>
</dbReference>
<evidence type="ECO:0000259" key="5">
    <source>
        <dbReference type="Pfam" id="PF13657"/>
    </source>
</evidence>
<feature type="domain" description="HipA-like C-terminal" evidence="4">
    <location>
        <begin position="142"/>
        <end position="380"/>
    </location>
</feature>
<dbReference type="Pfam" id="PF13657">
    <property type="entry name" value="Couple_hipA"/>
    <property type="match status" value="1"/>
</dbReference>
<dbReference type="Pfam" id="PF07804">
    <property type="entry name" value="HipA_C"/>
    <property type="match status" value="1"/>
</dbReference>
<keyword evidence="2" id="KW-0808">Transferase</keyword>
<evidence type="ECO:0000256" key="3">
    <source>
        <dbReference type="ARBA" id="ARBA00022777"/>
    </source>
</evidence>